<dbReference type="EMBL" id="OQ031071">
    <property type="protein sequence ID" value="WCR32833.1"/>
    <property type="molecule type" value="Genomic_DNA"/>
</dbReference>
<gene>
    <name evidence="1" type="ORF">KPP2020_013</name>
</gene>
<sequence length="231" mass="24070">MPASPIALCCFFNACSCCFRALMNGAASADTPNCAAFISSSSARVLPADSACCFKLATKSRPAFVAFSFASASAIAARPSSVSAACCCRNLLVVDSMIAPRRKNSSSGTSPKAHALSSSSVALRKLAIFEIVGSMALAILLKLVFDLSVSCFCRCNARFISSVCAVARLSASASDCRPAPVCWLWFLSSASDRTALSTCETSTPNVNPATLSAMFSPHIKKAPVGAYLDFL</sequence>
<organism evidence="1 2">
    <name type="scientific">Klebsiella phage KPP2020</name>
    <dbReference type="NCBI Taxonomy" id="3017288"/>
    <lineage>
        <taxon>Viruses</taxon>
        <taxon>Duplodnaviria</taxon>
        <taxon>Heunggongvirae</taxon>
        <taxon>Uroviricota</taxon>
        <taxon>Caudoviricetes</taxon>
        <taxon>Drexlerviridae</taxon>
        <taxon>Webervirus</taxon>
        <taxon>Webervirus KPP2020</taxon>
    </lineage>
</organism>
<reference evidence="1" key="1">
    <citation type="submission" date="2022-12" db="EMBL/GenBank/DDBJ databases">
        <authorList>
            <person name="Lee J.-H."/>
            <person name="Jung S.-H."/>
        </authorList>
    </citation>
    <scope>NUCLEOTIDE SEQUENCE</scope>
</reference>
<accession>A0AAF0BY93</accession>
<dbReference type="Proteomes" id="UP001217198">
    <property type="component" value="Segment"/>
</dbReference>
<evidence type="ECO:0000313" key="1">
    <source>
        <dbReference type="EMBL" id="WCR32833.1"/>
    </source>
</evidence>
<keyword evidence="2" id="KW-1185">Reference proteome</keyword>
<name>A0AAF0BY93_9CAUD</name>
<evidence type="ECO:0000313" key="2">
    <source>
        <dbReference type="Proteomes" id="UP001217198"/>
    </source>
</evidence>
<proteinExistence type="predicted"/>
<protein>
    <submittedName>
        <fullName evidence="1">Uncharacterized protein</fullName>
    </submittedName>
</protein>